<dbReference type="PANTHER" id="PTHR42685:SF22">
    <property type="entry name" value="CONDITIONED MEDIUM FACTOR RECEPTOR 1"/>
    <property type="match status" value="1"/>
</dbReference>
<dbReference type="PRINTS" id="PR00411">
    <property type="entry name" value="PNDRDTASEI"/>
</dbReference>
<organism evidence="1 2">
    <name type="scientific">Amycolatopsis samaneae</name>
    <dbReference type="NCBI Taxonomy" id="664691"/>
    <lineage>
        <taxon>Bacteria</taxon>
        <taxon>Bacillati</taxon>
        <taxon>Actinomycetota</taxon>
        <taxon>Actinomycetes</taxon>
        <taxon>Pseudonocardiales</taxon>
        <taxon>Pseudonocardiaceae</taxon>
        <taxon>Amycolatopsis</taxon>
    </lineage>
</organism>
<evidence type="ECO:0000313" key="1">
    <source>
        <dbReference type="EMBL" id="MFD2457611.1"/>
    </source>
</evidence>
<gene>
    <name evidence="1" type="ORF">ACFSYJ_03325</name>
</gene>
<dbReference type="SUPFAM" id="SSF51905">
    <property type="entry name" value="FAD/NAD(P)-binding domain"/>
    <property type="match status" value="1"/>
</dbReference>
<sequence>MRTTTALVLGAGPAGAVAAAALARRGVPTVLAGRGETGRDHEVLLGGPARRGLRSIGFPASWHGSYPVELWLGAENPCPLPDVDFATVSGARLRADLRTHAVASGAEYLEGEVTSLTAGSTGFSAVLDGHLVVEAAQVVVATGAPVAGAAGHGTGVACARSFTGPLTGDRVILRLLAPPGADPAGRPRCVWLAPSADGYTIGAAAIGRCEDPARFLAEAIAALGEVEPRLVEGTPRGPIDSAPVYSGFSPGRAAGDGGLLVGDAAGLVNPFTGEGLSGAVHSGLLAAGAIASHVDDRVAARRTYERDLGAAFVGYFETANHAARRYHLAWRVLAAGAGSESPFFVKGRRAIVLPEGLSEPVAGPPLRPPPGTGPILAPFLAACDEVAVTTIRREWPFLARLFTPDRSLTDFRLRPAVALCAAILAGGGTPRRGHPTVAAAIELAMLGALAFLGPAVTPRARRGVDWESATTILGGDYLLGRASRLIAETAPGLSWSFADWLGELTALRAEVVVSPETADVARVFASLFEFPLRVGAELGAATAESARTLRRYGDAVGRLFLFAEDALALGGKRTRLDTTLGGMLAARTSTVPGLLRRHDLTADTLGSDPLLRAAALAVVLDRGRRAWREARAAGARLSDSRARRVLRVFADAIAEPAFGSLPSP</sequence>
<dbReference type="EMBL" id="JBHUKU010000002">
    <property type="protein sequence ID" value="MFD2457611.1"/>
    <property type="molecule type" value="Genomic_DNA"/>
</dbReference>
<accession>A0ABW5G7X9</accession>
<dbReference type="PRINTS" id="PR00368">
    <property type="entry name" value="FADPNR"/>
</dbReference>
<dbReference type="Gene3D" id="1.10.600.10">
    <property type="entry name" value="Farnesyl Diphosphate Synthase"/>
    <property type="match status" value="1"/>
</dbReference>
<dbReference type="RefSeq" id="WP_345389085.1">
    <property type="nucleotide sequence ID" value="NZ_BAABHG010000003.1"/>
</dbReference>
<dbReference type="InterPro" id="IPR050407">
    <property type="entry name" value="Geranylgeranyl_reductase"/>
</dbReference>
<dbReference type="Proteomes" id="UP001597419">
    <property type="component" value="Unassembled WGS sequence"/>
</dbReference>
<evidence type="ECO:0000313" key="2">
    <source>
        <dbReference type="Proteomes" id="UP001597419"/>
    </source>
</evidence>
<name>A0ABW5G7X9_9PSEU</name>
<protein>
    <recommendedName>
        <fullName evidence="3">Dehydrogenase (Flavoprotein)</fullName>
    </recommendedName>
</protein>
<comment type="caution">
    <text evidence="1">The sequence shown here is derived from an EMBL/GenBank/DDBJ whole genome shotgun (WGS) entry which is preliminary data.</text>
</comment>
<reference evidence="2" key="1">
    <citation type="journal article" date="2019" name="Int. J. Syst. Evol. Microbiol.">
        <title>The Global Catalogue of Microorganisms (GCM) 10K type strain sequencing project: providing services to taxonomists for standard genome sequencing and annotation.</title>
        <authorList>
            <consortium name="The Broad Institute Genomics Platform"/>
            <consortium name="The Broad Institute Genome Sequencing Center for Infectious Disease"/>
            <person name="Wu L."/>
            <person name="Ma J."/>
        </authorList>
    </citation>
    <scope>NUCLEOTIDE SEQUENCE [LARGE SCALE GENOMIC DNA]</scope>
    <source>
        <strain evidence="2">CGMCC 4.7643</strain>
    </source>
</reference>
<dbReference type="InterPro" id="IPR008949">
    <property type="entry name" value="Isoprenoid_synthase_dom_sf"/>
</dbReference>
<dbReference type="SUPFAM" id="SSF48576">
    <property type="entry name" value="Terpenoid synthases"/>
    <property type="match status" value="1"/>
</dbReference>
<proteinExistence type="predicted"/>
<dbReference type="InterPro" id="IPR036188">
    <property type="entry name" value="FAD/NAD-bd_sf"/>
</dbReference>
<dbReference type="PANTHER" id="PTHR42685">
    <property type="entry name" value="GERANYLGERANYL DIPHOSPHATE REDUCTASE"/>
    <property type="match status" value="1"/>
</dbReference>
<dbReference type="Gene3D" id="3.50.50.60">
    <property type="entry name" value="FAD/NAD(P)-binding domain"/>
    <property type="match status" value="1"/>
</dbReference>
<evidence type="ECO:0008006" key="3">
    <source>
        <dbReference type="Google" id="ProtNLM"/>
    </source>
</evidence>
<keyword evidence="2" id="KW-1185">Reference proteome</keyword>